<dbReference type="GO" id="GO:0006352">
    <property type="term" value="P:DNA-templated transcription initiation"/>
    <property type="evidence" value="ECO:0007669"/>
    <property type="project" value="InterPro"/>
</dbReference>
<evidence type="ECO:0000313" key="8">
    <source>
        <dbReference type="EMBL" id="HAN26657.1"/>
    </source>
</evidence>
<dbReference type="InterPro" id="IPR036388">
    <property type="entry name" value="WH-like_DNA-bd_sf"/>
</dbReference>
<dbReference type="Pfam" id="PF04542">
    <property type="entry name" value="Sigma70_r2"/>
    <property type="match status" value="1"/>
</dbReference>
<sequence>QDLLARIQHEPPEVANFANRDHHFLLRRELVSYLSGGDQAGAVVLLAGALSAGDLETAHETIREMALPASLAVGMAGALARANAQSVKCRVADALYAWQTTTEGRKPATKRYQLESTQLNALTLALSRFNQARDTLTLHNLRLVYSIAGKARGKGAPYRDLIQEGTLGLIRAAEKFEAAKGYRFSTYCYNWISQAVRRYISDSAALIRYPTHVREQVGKLYRERNALWNSSGEEPSEEALASAAGIAADKARELRQLRNMAISLDQPQFDDDDESLLDSMPGGPFEDIDARAESASLQRCLLQEIEHLDPAEKQVVIARWGLHDGPPLTRAEVADKLRVSREWVRQLEKSALDKLSRNSVVRKAASDHGNLSPA</sequence>
<evidence type="ECO:0000256" key="4">
    <source>
        <dbReference type="ARBA" id="ARBA00023163"/>
    </source>
</evidence>
<comment type="function">
    <text evidence="5">Sigma factors are initiation factors that promote the attachment of RNA polymerase to specific initiation sites and are then released.</text>
</comment>
<dbReference type="STRING" id="1121937.GCA_000423125_00033"/>
<dbReference type="Gene3D" id="1.10.10.10">
    <property type="entry name" value="Winged helix-like DNA-binding domain superfamily/Winged helix DNA-binding domain"/>
    <property type="match status" value="2"/>
</dbReference>
<dbReference type="SUPFAM" id="SSF88946">
    <property type="entry name" value="Sigma2 domain of RNA polymerase sigma factors"/>
    <property type="match status" value="1"/>
</dbReference>
<feature type="domain" description="RNA polymerase sigma-70" evidence="6">
    <location>
        <begin position="160"/>
        <end position="173"/>
    </location>
</feature>
<keyword evidence="1 5" id="KW-0805">Transcription regulation</keyword>
<dbReference type="InterPro" id="IPR000943">
    <property type="entry name" value="RNA_pol_sigma70"/>
</dbReference>
<dbReference type="InterPro" id="IPR013324">
    <property type="entry name" value="RNA_pol_sigma_r3/r4-like"/>
</dbReference>
<dbReference type="InterPro" id="IPR014284">
    <property type="entry name" value="RNA_pol_sigma-70_dom"/>
</dbReference>
<dbReference type="Pfam" id="PF04545">
    <property type="entry name" value="Sigma70_r4"/>
    <property type="match status" value="1"/>
</dbReference>
<feature type="non-terminal residue" evidence="8">
    <location>
        <position position="1"/>
    </location>
</feature>
<comment type="caution">
    <text evidence="8">The sequence shown here is derived from an EMBL/GenBank/DDBJ whole genome shotgun (WGS) entry which is preliminary data.</text>
</comment>
<dbReference type="PANTHER" id="PTHR30603">
    <property type="entry name" value="RNA POLYMERASE SIGMA FACTOR RPO"/>
    <property type="match status" value="1"/>
</dbReference>
<dbReference type="Proteomes" id="UP000259273">
    <property type="component" value="Unassembled WGS sequence"/>
</dbReference>
<dbReference type="Gene3D" id="1.10.601.10">
    <property type="entry name" value="RNA Polymerase Primary Sigma Factor"/>
    <property type="match status" value="1"/>
</dbReference>
<dbReference type="InterPro" id="IPR050239">
    <property type="entry name" value="Sigma-70_RNA_pol_init_factors"/>
</dbReference>
<dbReference type="Pfam" id="PF04539">
    <property type="entry name" value="Sigma70_r3"/>
    <property type="match status" value="1"/>
</dbReference>
<dbReference type="PROSITE" id="PS00715">
    <property type="entry name" value="SIGMA70_1"/>
    <property type="match status" value="1"/>
</dbReference>
<dbReference type="InterPro" id="IPR013325">
    <property type="entry name" value="RNA_pol_sigma_r2"/>
</dbReference>
<dbReference type="PANTHER" id="PTHR30603:SF60">
    <property type="entry name" value="RNA POLYMERASE SIGMA FACTOR RPOD"/>
    <property type="match status" value="1"/>
</dbReference>
<dbReference type="PRINTS" id="PR00046">
    <property type="entry name" value="SIGMA70FCT"/>
</dbReference>
<evidence type="ECO:0000256" key="3">
    <source>
        <dbReference type="ARBA" id="ARBA00023125"/>
    </source>
</evidence>
<organism evidence="8 9">
    <name type="scientific">Haliea salexigens</name>
    <dbReference type="NCBI Taxonomy" id="287487"/>
    <lineage>
        <taxon>Bacteria</taxon>
        <taxon>Pseudomonadati</taxon>
        <taxon>Pseudomonadota</taxon>
        <taxon>Gammaproteobacteria</taxon>
        <taxon>Cellvibrionales</taxon>
        <taxon>Halieaceae</taxon>
        <taxon>Haliea</taxon>
    </lineage>
</organism>
<proteinExistence type="inferred from homology"/>
<reference evidence="8 9" key="1">
    <citation type="journal article" date="2018" name="Nat. Biotechnol.">
        <title>A standardized bacterial taxonomy based on genome phylogeny substantially revises the tree of life.</title>
        <authorList>
            <person name="Parks D.H."/>
            <person name="Chuvochina M."/>
            <person name="Waite D.W."/>
            <person name="Rinke C."/>
            <person name="Skarshewski A."/>
            <person name="Chaumeil P.A."/>
            <person name="Hugenholtz P."/>
        </authorList>
    </citation>
    <scope>NUCLEOTIDE SEQUENCE [LARGE SCALE GENOMIC DNA]</scope>
    <source>
        <strain evidence="8">UBA9158</strain>
    </source>
</reference>
<evidence type="ECO:0000256" key="2">
    <source>
        <dbReference type="ARBA" id="ARBA00023082"/>
    </source>
</evidence>
<dbReference type="NCBIfam" id="TIGR02937">
    <property type="entry name" value="sigma70-ECF"/>
    <property type="match status" value="1"/>
</dbReference>
<protein>
    <recommendedName>
        <fullName evidence="5">RNA polymerase sigma factor</fullName>
    </recommendedName>
</protein>
<dbReference type="CDD" id="cd06171">
    <property type="entry name" value="Sigma70_r4"/>
    <property type="match status" value="1"/>
</dbReference>
<accession>A0A3C1KIY6</accession>
<evidence type="ECO:0000313" key="9">
    <source>
        <dbReference type="Proteomes" id="UP000259273"/>
    </source>
</evidence>
<dbReference type="InterPro" id="IPR007630">
    <property type="entry name" value="RNA_pol_sigma70_r4"/>
</dbReference>
<dbReference type="SUPFAM" id="SSF88659">
    <property type="entry name" value="Sigma3 and sigma4 domains of RNA polymerase sigma factors"/>
    <property type="match status" value="2"/>
</dbReference>
<dbReference type="GO" id="GO:0003677">
    <property type="term" value="F:DNA binding"/>
    <property type="evidence" value="ECO:0007669"/>
    <property type="project" value="UniProtKB-KW"/>
</dbReference>
<keyword evidence="2 5" id="KW-0731">Sigma factor</keyword>
<dbReference type="InterPro" id="IPR007624">
    <property type="entry name" value="RNA_pol_sigma70_r3"/>
</dbReference>
<evidence type="ECO:0000256" key="1">
    <source>
        <dbReference type="ARBA" id="ARBA00023015"/>
    </source>
</evidence>
<evidence type="ECO:0000256" key="5">
    <source>
        <dbReference type="RuleBase" id="RU362124"/>
    </source>
</evidence>
<dbReference type="GO" id="GO:0016987">
    <property type="term" value="F:sigma factor activity"/>
    <property type="evidence" value="ECO:0007669"/>
    <property type="project" value="UniProtKB-KW"/>
</dbReference>
<feature type="domain" description="RNA polymerase sigma-70" evidence="7">
    <location>
        <begin position="329"/>
        <end position="355"/>
    </location>
</feature>
<dbReference type="InterPro" id="IPR007627">
    <property type="entry name" value="RNA_pol_sigma70_r2"/>
</dbReference>
<keyword evidence="3 5" id="KW-0238">DNA-binding</keyword>
<keyword evidence="4 5" id="KW-0804">Transcription</keyword>
<evidence type="ECO:0000259" key="7">
    <source>
        <dbReference type="PROSITE" id="PS00716"/>
    </source>
</evidence>
<comment type="similarity">
    <text evidence="5">Belongs to the sigma-70 factor family.</text>
</comment>
<gene>
    <name evidence="8" type="ORF">DCP75_02840</name>
</gene>
<name>A0A3C1KIY6_9GAMM</name>
<dbReference type="PROSITE" id="PS00716">
    <property type="entry name" value="SIGMA70_2"/>
    <property type="match status" value="1"/>
</dbReference>
<dbReference type="AlphaFoldDB" id="A0A3C1KIY6"/>
<evidence type="ECO:0000259" key="6">
    <source>
        <dbReference type="PROSITE" id="PS00715"/>
    </source>
</evidence>
<dbReference type="EMBL" id="DMND01000051">
    <property type="protein sequence ID" value="HAN26657.1"/>
    <property type="molecule type" value="Genomic_DNA"/>
</dbReference>